<evidence type="ECO:0000313" key="1">
    <source>
        <dbReference type="EMBL" id="QJD87232.1"/>
    </source>
</evidence>
<accession>A0A7Z2ZQN7</accession>
<dbReference type="KEGG" id="cheb:HH215_31340"/>
<dbReference type="RefSeq" id="WP_169283478.1">
    <property type="nucleotide sequence ID" value="NZ_CP051680.1"/>
</dbReference>
<proteinExistence type="predicted"/>
<sequence length="80" mass="9236">MESDSAYYSAGFRYIDSVGPRYRALAYLRSTERSKVAHKWEDPFVRRKTNPSKRSGTAAAYKPVVSSLKRRRAFCVIRQS</sequence>
<dbReference type="Proteomes" id="UP000502248">
    <property type="component" value="Chromosome"/>
</dbReference>
<reference evidence="1 2" key="1">
    <citation type="submission" date="2020-04" db="EMBL/GenBank/DDBJ databases">
        <title>Genome sequencing of novel species.</title>
        <authorList>
            <person name="Heo J."/>
            <person name="Kim S.-J."/>
            <person name="Kim J.-S."/>
            <person name="Hong S.-B."/>
            <person name="Kwon S.-W."/>
        </authorList>
    </citation>
    <scope>NUCLEOTIDE SEQUENCE [LARGE SCALE GENOMIC DNA]</scope>
    <source>
        <strain evidence="1 2">MFER-1</strain>
    </source>
</reference>
<gene>
    <name evidence="1" type="ORF">HH215_31340</name>
</gene>
<dbReference type="EMBL" id="CP051680">
    <property type="protein sequence ID" value="QJD87232.1"/>
    <property type="molecule type" value="Genomic_DNA"/>
</dbReference>
<keyword evidence="2" id="KW-1185">Reference proteome</keyword>
<protein>
    <submittedName>
        <fullName evidence="1">Uncharacterized protein</fullName>
    </submittedName>
</protein>
<organism evidence="1 2">
    <name type="scientific">Cohnella herbarum</name>
    <dbReference type="NCBI Taxonomy" id="2728023"/>
    <lineage>
        <taxon>Bacteria</taxon>
        <taxon>Bacillati</taxon>
        <taxon>Bacillota</taxon>
        <taxon>Bacilli</taxon>
        <taxon>Bacillales</taxon>
        <taxon>Paenibacillaceae</taxon>
        <taxon>Cohnella</taxon>
    </lineage>
</organism>
<name>A0A7Z2ZQN7_9BACL</name>
<dbReference type="AlphaFoldDB" id="A0A7Z2ZQN7"/>
<evidence type="ECO:0000313" key="2">
    <source>
        <dbReference type="Proteomes" id="UP000502248"/>
    </source>
</evidence>